<name>A0A9X6NMC7_HYPEX</name>
<gene>
    <name evidence="1" type="ORF">BV898_19907</name>
</gene>
<evidence type="ECO:0000313" key="2">
    <source>
        <dbReference type="Proteomes" id="UP000192578"/>
    </source>
</evidence>
<proteinExistence type="predicted"/>
<keyword evidence="2" id="KW-1185">Reference proteome</keyword>
<dbReference type="EMBL" id="MTYJ01000899">
    <property type="protein sequence ID" value="OWA55523.1"/>
    <property type="molecule type" value="Genomic_DNA"/>
</dbReference>
<evidence type="ECO:0000313" key="1">
    <source>
        <dbReference type="EMBL" id="OWA55523.1"/>
    </source>
</evidence>
<dbReference type="AlphaFoldDB" id="A0A9X6NMC7"/>
<organism evidence="1 2">
    <name type="scientific">Hypsibius exemplaris</name>
    <name type="common">Freshwater tardigrade</name>
    <dbReference type="NCBI Taxonomy" id="2072580"/>
    <lineage>
        <taxon>Eukaryota</taxon>
        <taxon>Metazoa</taxon>
        <taxon>Ecdysozoa</taxon>
        <taxon>Tardigrada</taxon>
        <taxon>Eutardigrada</taxon>
        <taxon>Parachela</taxon>
        <taxon>Hypsibioidea</taxon>
        <taxon>Hypsibiidae</taxon>
        <taxon>Hypsibius</taxon>
    </lineage>
</organism>
<comment type="caution">
    <text evidence="1">The sequence shown here is derived from an EMBL/GenBank/DDBJ whole genome shotgun (WGS) entry which is preliminary data.</text>
</comment>
<protein>
    <submittedName>
        <fullName evidence="1">Uncharacterized protein</fullName>
    </submittedName>
</protein>
<dbReference type="Proteomes" id="UP000192578">
    <property type="component" value="Unassembled WGS sequence"/>
</dbReference>
<reference evidence="2" key="1">
    <citation type="submission" date="2017-01" db="EMBL/GenBank/DDBJ databases">
        <title>Comparative genomics of anhydrobiosis in the tardigrade Hypsibius dujardini.</title>
        <authorList>
            <person name="Yoshida Y."/>
            <person name="Koutsovoulos G."/>
            <person name="Laetsch D."/>
            <person name="Stevens L."/>
            <person name="Kumar S."/>
            <person name="Horikawa D."/>
            <person name="Ishino K."/>
            <person name="Komine S."/>
            <person name="Tomita M."/>
            <person name="Blaxter M."/>
            <person name="Arakawa K."/>
        </authorList>
    </citation>
    <scope>NUCLEOTIDE SEQUENCE [LARGE SCALE GENOMIC DNA]</scope>
    <source>
        <strain evidence="2">Z151</strain>
    </source>
</reference>
<accession>A0A9X6NMC7</accession>
<sequence>MAVPIGHRLIVDPQRIKMIGLTGFFYIALLCSQQRGDASPIGCAPRPSVQPALGPEKACVLPEGPVCPFGRQRLRSLHLSCEFDNTSNAETTSAAFHRLPVCHTEPMLCGAPWVNSPFYSYQFVLTDDPADVRDETQNVISQSQKPKT</sequence>